<name>A0A251UZS7_HELAN</name>
<dbReference type="InParanoid" id="A0A251UZS7"/>
<reference evidence="2" key="2">
    <citation type="submission" date="2017-02" db="EMBL/GenBank/DDBJ databases">
        <title>Sunflower complete genome.</title>
        <authorList>
            <person name="Langlade N."/>
            <person name="Munos S."/>
        </authorList>
    </citation>
    <scope>NUCLEOTIDE SEQUENCE [LARGE SCALE GENOMIC DNA]</scope>
    <source>
        <tissue evidence="2">Leaves</tissue>
    </source>
</reference>
<dbReference type="EMBL" id="MNCJ02000319">
    <property type="protein sequence ID" value="KAF5810014.1"/>
    <property type="molecule type" value="Genomic_DNA"/>
</dbReference>
<organism evidence="2 3">
    <name type="scientific">Helianthus annuus</name>
    <name type="common">Common sunflower</name>
    <dbReference type="NCBI Taxonomy" id="4232"/>
    <lineage>
        <taxon>Eukaryota</taxon>
        <taxon>Viridiplantae</taxon>
        <taxon>Streptophyta</taxon>
        <taxon>Embryophyta</taxon>
        <taxon>Tracheophyta</taxon>
        <taxon>Spermatophyta</taxon>
        <taxon>Magnoliopsida</taxon>
        <taxon>eudicotyledons</taxon>
        <taxon>Gunneridae</taxon>
        <taxon>Pentapetalae</taxon>
        <taxon>asterids</taxon>
        <taxon>campanulids</taxon>
        <taxon>Asterales</taxon>
        <taxon>Asteraceae</taxon>
        <taxon>Asteroideae</taxon>
        <taxon>Heliantheae alliance</taxon>
        <taxon>Heliantheae</taxon>
        <taxon>Helianthus</taxon>
    </lineage>
</organism>
<dbReference type="Proteomes" id="UP000215914">
    <property type="component" value="Chromosome 4"/>
</dbReference>
<keyword evidence="3" id="KW-1185">Reference proteome</keyword>
<evidence type="ECO:0000313" key="2">
    <source>
        <dbReference type="EMBL" id="OTG28356.1"/>
    </source>
</evidence>
<proteinExistence type="predicted"/>
<reference evidence="1 3" key="1">
    <citation type="journal article" date="2017" name="Nature">
        <title>The sunflower genome provides insights into oil metabolism, flowering and Asterid evolution.</title>
        <authorList>
            <person name="Badouin H."/>
            <person name="Gouzy J."/>
            <person name="Grassa C.J."/>
            <person name="Murat F."/>
            <person name="Staton S.E."/>
            <person name="Cottret L."/>
            <person name="Lelandais-Briere C."/>
            <person name="Owens G.L."/>
            <person name="Carrere S."/>
            <person name="Mayjonade B."/>
            <person name="Legrand L."/>
            <person name="Gill N."/>
            <person name="Kane N.C."/>
            <person name="Bowers J.E."/>
            <person name="Hubner S."/>
            <person name="Bellec A."/>
            <person name="Berard A."/>
            <person name="Berges H."/>
            <person name="Blanchet N."/>
            <person name="Boniface M.C."/>
            <person name="Brunel D."/>
            <person name="Catrice O."/>
            <person name="Chaidir N."/>
            <person name="Claudel C."/>
            <person name="Donnadieu C."/>
            <person name="Faraut T."/>
            <person name="Fievet G."/>
            <person name="Helmstetter N."/>
            <person name="King M."/>
            <person name="Knapp S.J."/>
            <person name="Lai Z."/>
            <person name="Le Paslier M.C."/>
            <person name="Lippi Y."/>
            <person name="Lorenzon L."/>
            <person name="Mandel J.R."/>
            <person name="Marage G."/>
            <person name="Marchand G."/>
            <person name="Marquand E."/>
            <person name="Bret-Mestries E."/>
            <person name="Morien E."/>
            <person name="Nambeesan S."/>
            <person name="Nguyen T."/>
            <person name="Pegot-Espagnet P."/>
            <person name="Pouilly N."/>
            <person name="Raftis F."/>
            <person name="Sallet E."/>
            <person name="Schiex T."/>
            <person name="Thomas J."/>
            <person name="Vandecasteele C."/>
            <person name="Vares D."/>
            <person name="Vear F."/>
            <person name="Vautrin S."/>
            <person name="Crespi M."/>
            <person name="Mangin B."/>
            <person name="Burke J.M."/>
            <person name="Salse J."/>
            <person name="Munos S."/>
            <person name="Vincourt P."/>
            <person name="Rieseberg L.H."/>
            <person name="Langlade N.B."/>
        </authorList>
    </citation>
    <scope>NUCLEOTIDE SEQUENCE [LARGE SCALE GENOMIC DNA]</scope>
    <source>
        <strain evidence="3">cv. SF193</strain>
        <tissue evidence="1">Leaves</tissue>
    </source>
</reference>
<dbReference type="EMBL" id="CM007893">
    <property type="protein sequence ID" value="OTG28356.1"/>
    <property type="molecule type" value="Genomic_DNA"/>
</dbReference>
<sequence length="50" mass="5497">MSCSDPAWVSHQGNERIRKMAGKCDLEAPDEGHVSPRSIVMAVARNSRCL</sequence>
<protein>
    <submittedName>
        <fullName evidence="2">Uncharacterized protein</fullName>
    </submittedName>
</protein>
<dbReference type="AlphaFoldDB" id="A0A251UZS7"/>
<dbReference type="Gramene" id="mRNA:HanXRQr2_Chr04g0164331">
    <property type="protein sequence ID" value="mRNA:HanXRQr2_Chr04g0164331"/>
    <property type="gene ID" value="HanXRQr2_Chr04g0164331"/>
</dbReference>
<reference evidence="1" key="3">
    <citation type="submission" date="2020-06" db="EMBL/GenBank/DDBJ databases">
        <title>Helianthus annuus Genome sequencing and assembly Release 2.</title>
        <authorList>
            <person name="Gouzy J."/>
            <person name="Langlade N."/>
            <person name="Munos S."/>
        </authorList>
    </citation>
    <scope>NUCLEOTIDE SEQUENCE</scope>
    <source>
        <tissue evidence="1">Leaves</tissue>
    </source>
</reference>
<gene>
    <name evidence="2" type="ORF">HannXRQ_Chr04g0110351</name>
    <name evidence="1" type="ORF">HanXRQr2_Chr04g0164331</name>
</gene>
<accession>A0A251UZS7</accession>
<evidence type="ECO:0000313" key="3">
    <source>
        <dbReference type="Proteomes" id="UP000215914"/>
    </source>
</evidence>
<evidence type="ECO:0000313" key="1">
    <source>
        <dbReference type="EMBL" id="KAF5810014.1"/>
    </source>
</evidence>